<dbReference type="PIRSF" id="PIRSF016839">
    <property type="entry name" value="PhP"/>
    <property type="match status" value="1"/>
</dbReference>
<dbReference type="AlphaFoldDB" id="A0A9E5JP64"/>
<dbReference type="SUPFAM" id="SSF51556">
    <property type="entry name" value="Metallo-dependent hydrolases"/>
    <property type="match status" value="1"/>
</dbReference>
<comment type="caution">
    <text evidence="6">The sequence shown here is derived from an EMBL/GenBank/DDBJ whole genome shotgun (WGS) entry which is preliminary data.</text>
</comment>
<keyword evidence="7" id="KW-1185">Reference proteome</keyword>
<gene>
    <name evidence="6" type="ORF">FK219_003590</name>
</gene>
<dbReference type="GO" id="GO:0016787">
    <property type="term" value="F:hydrolase activity"/>
    <property type="evidence" value="ECO:0007669"/>
    <property type="project" value="UniProtKB-KW"/>
</dbReference>
<sequence>MKGAIRTVLGDRFAIEGVAYMHEHLILDSPLIADRFPHIHLHDVVAAVAEVARCRVAGATLVLEAMPMSAGRDVVRLAEVARRAEVDIVAATGLHHDRYYGPRHWTNFVSIDELADLFVADLVDGIDAFDYTGPIVRRTSHRAGVVKVATSGSSLDDRDRRNLQAVGQASVRTGAPVLTHCEEGKGGLEQVARLTELGVPASAIVLSHVDKSDDPGYLVALAESGAVLEFDQSLREWEAGVNSRTVRSTLLLLEHGFASSIVLGTDGARRTLWHELGGAPGLAWLASHLPSVLRAAGVGDDDLDLLLRGNAERVLRWRTVHASGSG</sequence>
<proteinExistence type="inferred from homology"/>
<evidence type="ECO:0000256" key="3">
    <source>
        <dbReference type="PIRSR" id="PIRSR601559-50"/>
    </source>
</evidence>
<feature type="binding site" description="via carbamate group" evidence="4">
    <location>
        <position position="147"/>
    </location>
    <ligand>
        <name>Zn(2+)</name>
        <dbReference type="ChEBI" id="CHEBI:29105"/>
        <label>2</label>
    </ligand>
</feature>
<comment type="cofactor">
    <cofactor evidence="4">
        <name>a divalent metal cation</name>
        <dbReference type="ChEBI" id="CHEBI:60240"/>
    </cofactor>
    <text evidence="4">Binds 2 divalent metal cations per subunit.</text>
</comment>
<reference evidence="6 7" key="1">
    <citation type="submission" date="2019-06" db="EMBL/GenBank/DDBJ databases">
        <authorList>
            <person name="De-Chao Zhang Q."/>
        </authorList>
    </citation>
    <scope>NUCLEOTIDE SEQUENCE [LARGE SCALE GENOMIC DNA]</scope>
    <source>
        <strain evidence="6 7">KN1116</strain>
    </source>
</reference>
<evidence type="ECO:0000313" key="7">
    <source>
        <dbReference type="Proteomes" id="UP000818266"/>
    </source>
</evidence>
<dbReference type="PANTHER" id="PTHR10819:SF3">
    <property type="entry name" value="PHOSPHOTRIESTERASE-RELATED PROTEIN"/>
    <property type="match status" value="1"/>
</dbReference>
<evidence type="ECO:0008006" key="8">
    <source>
        <dbReference type="Google" id="ProtNLM"/>
    </source>
</evidence>
<feature type="binding site" evidence="4">
    <location>
        <position position="266"/>
    </location>
    <ligand>
        <name>Zn(2+)</name>
        <dbReference type="ChEBI" id="CHEBI:29105"/>
        <label>1</label>
    </ligand>
</feature>
<dbReference type="GO" id="GO:0008270">
    <property type="term" value="F:zinc ion binding"/>
    <property type="evidence" value="ECO:0007669"/>
    <property type="project" value="InterPro"/>
</dbReference>
<organism evidence="6 7">
    <name type="scientific">Microcella pacifica</name>
    <dbReference type="NCBI Taxonomy" id="2591847"/>
    <lineage>
        <taxon>Bacteria</taxon>
        <taxon>Bacillati</taxon>
        <taxon>Actinomycetota</taxon>
        <taxon>Actinomycetes</taxon>
        <taxon>Micrococcales</taxon>
        <taxon>Microbacteriaceae</taxon>
        <taxon>Microcella</taxon>
    </lineage>
</organism>
<dbReference type="RefSeq" id="WP_165638034.1">
    <property type="nucleotide sequence ID" value="NZ_VIKT02000004.1"/>
</dbReference>
<dbReference type="Pfam" id="PF02126">
    <property type="entry name" value="PTE"/>
    <property type="match status" value="1"/>
</dbReference>
<dbReference type="PROSITE" id="PS51347">
    <property type="entry name" value="PHOSPHOTRIESTERASE_2"/>
    <property type="match status" value="1"/>
</dbReference>
<comment type="similarity">
    <text evidence="5">Belongs to the metallo-dependent hydrolases superfamily. Phosphotriesterase family.</text>
</comment>
<evidence type="ECO:0000313" key="6">
    <source>
        <dbReference type="EMBL" id="NHF62332.1"/>
    </source>
</evidence>
<feature type="binding site" evidence="4">
    <location>
        <position position="180"/>
    </location>
    <ligand>
        <name>Zn(2+)</name>
        <dbReference type="ChEBI" id="CHEBI:29105"/>
        <label>2</label>
    </ligand>
</feature>
<protein>
    <recommendedName>
        <fullName evidence="8">Phosphotriesterase-related protein</fullName>
    </recommendedName>
</protein>
<evidence type="ECO:0000256" key="1">
    <source>
        <dbReference type="ARBA" id="ARBA00022723"/>
    </source>
</evidence>
<feature type="binding site" evidence="4">
    <location>
        <position position="22"/>
    </location>
    <ligand>
        <name>Zn(2+)</name>
        <dbReference type="ChEBI" id="CHEBI:29105"/>
        <label>1</label>
    </ligand>
</feature>
<feature type="binding site" description="via carbamate group" evidence="4">
    <location>
        <position position="147"/>
    </location>
    <ligand>
        <name>Zn(2+)</name>
        <dbReference type="ChEBI" id="CHEBI:29105"/>
        <label>1</label>
    </ligand>
</feature>
<dbReference type="Proteomes" id="UP000818266">
    <property type="component" value="Unassembled WGS sequence"/>
</dbReference>
<name>A0A9E5JP64_9MICO</name>
<dbReference type="EMBL" id="VIKT02000004">
    <property type="protein sequence ID" value="NHF62332.1"/>
    <property type="molecule type" value="Genomic_DNA"/>
</dbReference>
<accession>A0A9E5JP64</accession>
<feature type="binding site" evidence="4">
    <location>
        <position position="24"/>
    </location>
    <ligand>
        <name>Zn(2+)</name>
        <dbReference type="ChEBI" id="CHEBI:29105"/>
        <label>1</label>
    </ligand>
</feature>
<dbReference type="InterPro" id="IPR001559">
    <property type="entry name" value="Phosphotriesterase"/>
</dbReference>
<keyword evidence="2" id="KW-0378">Hydrolase</keyword>
<evidence type="ECO:0000256" key="5">
    <source>
        <dbReference type="PROSITE-ProRule" id="PRU00679"/>
    </source>
</evidence>
<evidence type="ECO:0000256" key="4">
    <source>
        <dbReference type="PIRSR" id="PIRSR601559-51"/>
    </source>
</evidence>
<evidence type="ECO:0000256" key="2">
    <source>
        <dbReference type="ARBA" id="ARBA00022801"/>
    </source>
</evidence>
<dbReference type="Gene3D" id="3.20.20.140">
    <property type="entry name" value="Metal-dependent hydrolases"/>
    <property type="match status" value="1"/>
</dbReference>
<feature type="binding site" evidence="4">
    <location>
        <position position="208"/>
    </location>
    <ligand>
        <name>Zn(2+)</name>
        <dbReference type="ChEBI" id="CHEBI:29105"/>
        <label>2</label>
    </ligand>
</feature>
<reference evidence="6 7" key="2">
    <citation type="submission" date="2020-03" db="EMBL/GenBank/DDBJ databases">
        <title>Chryseoglobus sp. isolated from a deep-sea seamount.</title>
        <authorList>
            <person name="Zhang D.-C."/>
        </authorList>
    </citation>
    <scope>NUCLEOTIDE SEQUENCE [LARGE SCALE GENOMIC DNA]</scope>
    <source>
        <strain evidence="6 7">KN1116</strain>
    </source>
</reference>
<feature type="modified residue" description="N6-carboxylysine" evidence="3 5">
    <location>
        <position position="147"/>
    </location>
</feature>
<dbReference type="InterPro" id="IPR032466">
    <property type="entry name" value="Metal_Hydrolase"/>
</dbReference>
<keyword evidence="1 4" id="KW-0479">Metal-binding</keyword>
<dbReference type="PANTHER" id="PTHR10819">
    <property type="entry name" value="PHOSPHOTRIESTERASE-RELATED"/>
    <property type="match status" value="1"/>
</dbReference>